<evidence type="ECO:0000256" key="1">
    <source>
        <dbReference type="ARBA" id="ARBA00004651"/>
    </source>
</evidence>
<dbReference type="Proteomes" id="UP001595699">
    <property type="component" value="Unassembled WGS sequence"/>
</dbReference>
<feature type="transmembrane region" description="Helical" evidence="6">
    <location>
        <begin position="151"/>
        <end position="176"/>
    </location>
</feature>
<name>A0ABV7YEI9_9ACTN</name>
<evidence type="ECO:0000313" key="9">
    <source>
        <dbReference type="Proteomes" id="UP001595699"/>
    </source>
</evidence>
<feature type="transmembrane region" description="Helical" evidence="6">
    <location>
        <begin position="512"/>
        <end position="534"/>
    </location>
</feature>
<evidence type="ECO:0000256" key="6">
    <source>
        <dbReference type="SAM" id="Phobius"/>
    </source>
</evidence>
<keyword evidence="9" id="KW-1185">Reference proteome</keyword>
<feature type="transmembrane region" description="Helical" evidence="6">
    <location>
        <begin position="228"/>
        <end position="254"/>
    </location>
</feature>
<feature type="domain" description="ABC3 transporter permease C-terminal" evidence="7">
    <location>
        <begin position="520"/>
        <end position="621"/>
    </location>
</feature>
<evidence type="ECO:0000313" key="8">
    <source>
        <dbReference type="EMBL" id="MFC3762474.1"/>
    </source>
</evidence>
<evidence type="ECO:0000259" key="7">
    <source>
        <dbReference type="Pfam" id="PF02687"/>
    </source>
</evidence>
<keyword evidence="4 6" id="KW-1133">Transmembrane helix</keyword>
<feature type="transmembrane region" description="Helical" evidence="6">
    <location>
        <begin position="107"/>
        <end position="131"/>
    </location>
</feature>
<feature type="transmembrane region" description="Helical" evidence="6">
    <location>
        <begin position="596"/>
        <end position="625"/>
    </location>
</feature>
<evidence type="ECO:0000256" key="3">
    <source>
        <dbReference type="ARBA" id="ARBA00022692"/>
    </source>
</evidence>
<reference evidence="9" key="1">
    <citation type="journal article" date="2019" name="Int. J. Syst. Evol. Microbiol.">
        <title>The Global Catalogue of Microorganisms (GCM) 10K type strain sequencing project: providing services to taxonomists for standard genome sequencing and annotation.</title>
        <authorList>
            <consortium name="The Broad Institute Genomics Platform"/>
            <consortium name="The Broad Institute Genome Sequencing Center for Infectious Disease"/>
            <person name="Wu L."/>
            <person name="Ma J."/>
        </authorList>
    </citation>
    <scope>NUCLEOTIDE SEQUENCE [LARGE SCALE GENOMIC DNA]</scope>
    <source>
        <strain evidence="9">CGMCC 4.7241</strain>
    </source>
</reference>
<dbReference type="EMBL" id="JBHRZH010000015">
    <property type="protein sequence ID" value="MFC3762474.1"/>
    <property type="molecule type" value="Genomic_DNA"/>
</dbReference>
<organism evidence="8 9">
    <name type="scientific">Tenggerimyces flavus</name>
    <dbReference type="NCBI Taxonomy" id="1708749"/>
    <lineage>
        <taxon>Bacteria</taxon>
        <taxon>Bacillati</taxon>
        <taxon>Actinomycetota</taxon>
        <taxon>Actinomycetes</taxon>
        <taxon>Propionibacteriales</taxon>
        <taxon>Nocardioidaceae</taxon>
        <taxon>Tenggerimyces</taxon>
    </lineage>
</organism>
<feature type="transmembrane region" description="Helical" evidence="6">
    <location>
        <begin position="283"/>
        <end position="304"/>
    </location>
</feature>
<feature type="domain" description="ABC3 transporter permease C-terminal" evidence="7">
    <location>
        <begin position="65"/>
        <end position="181"/>
    </location>
</feature>
<keyword evidence="3 6" id="KW-0812">Transmembrane</keyword>
<dbReference type="InterPro" id="IPR003838">
    <property type="entry name" value="ABC3_permease_C"/>
</dbReference>
<evidence type="ECO:0000256" key="2">
    <source>
        <dbReference type="ARBA" id="ARBA00022475"/>
    </source>
</evidence>
<feature type="transmembrane region" description="Helical" evidence="6">
    <location>
        <begin position="565"/>
        <end position="590"/>
    </location>
</feature>
<accession>A0ABV7YEI9</accession>
<comment type="subcellular location">
    <subcellularLocation>
        <location evidence="1">Cell membrane</location>
        <topology evidence="1">Multi-pass membrane protein</topology>
    </subcellularLocation>
</comment>
<dbReference type="Pfam" id="PF02687">
    <property type="entry name" value="FtsX"/>
    <property type="match status" value="2"/>
</dbReference>
<proteinExistence type="predicted"/>
<protein>
    <submittedName>
        <fullName evidence="8">FtsX-like permease family protein</fullName>
    </submittedName>
</protein>
<keyword evidence="2" id="KW-1003">Cell membrane</keyword>
<keyword evidence="5 6" id="KW-0472">Membrane</keyword>
<sequence>MSPEFRLGVRLAVGTGRRERLRAGLIVGASALGVFVLLATLAVSHAEAVRWGQDFDMSHRLLLAVIVVFLAMPVLVLLATVNRLSASVRDRRLAALRLLGLPPGRTRLVAAVEAGTLALAGVVVGTGLFFAVRPVVGVLSLAGRRYPVVDFLPPVVQVLAVVAGVVLLAVLVSLAPTRAVTARPLATRADGPTRRPSLLRLVPSLAGAAMLGYALLRNDEASNVWEVLGPFLVGTVLTGVGLPIAVPVIVRGLADVLAQLTKRPAALIAARRLQLEPTGTTRVVAGLLIALYLVTGAQCVIVMWERTPQYIDSYHNAYIGPQQIGFMPSDKPLPPIDQLTDRPYVRQIIAAHTFQPDCEGSGSLCVTEVYLGTCAELTVLLASATGCRDDQVSWVGTKALTGENRPPAGDPLELRPARGDGVLTVEAPSTEITWDSESDYPAVFPTLFVPRDHPGAEVLLGDEHRTWVVIADPGREVWNAVYDDVLAVTGGLDFGMSMPDWEVLDQVAGYRVILWGVTSVAVFVGLIAFGIAAIDRAVERRPQVVALRALGAPNRLARRAQLLQTLVPLGLGLPLAGGLGLLAGSSYLAFDDETAYLPWASVLGLVAAAVLAAVLVALATLPAVGGRLSPEQLRRE</sequence>
<gene>
    <name evidence="8" type="ORF">ACFOUW_16655</name>
</gene>
<evidence type="ECO:0000256" key="4">
    <source>
        <dbReference type="ARBA" id="ARBA00022989"/>
    </source>
</evidence>
<evidence type="ECO:0000256" key="5">
    <source>
        <dbReference type="ARBA" id="ARBA00023136"/>
    </source>
</evidence>
<feature type="transmembrane region" description="Helical" evidence="6">
    <location>
        <begin position="61"/>
        <end position="86"/>
    </location>
</feature>
<dbReference type="RefSeq" id="WP_205118768.1">
    <property type="nucleotide sequence ID" value="NZ_JAFBCM010000001.1"/>
</dbReference>
<feature type="transmembrane region" description="Helical" evidence="6">
    <location>
        <begin position="197"/>
        <end position="216"/>
    </location>
</feature>
<feature type="transmembrane region" description="Helical" evidence="6">
    <location>
        <begin position="21"/>
        <end position="41"/>
    </location>
</feature>
<comment type="caution">
    <text evidence="8">The sequence shown here is derived from an EMBL/GenBank/DDBJ whole genome shotgun (WGS) entry which is preliminary data.</text>
</comment>